<feature type="compositionally biased region" description="Basic and acidic residues" evidence="1">
    <location>
        <begin position="1"/>
        <end position="10"/>
    </location>
</feature>
<dbReference type="AlphaFoldDB" id="A0A1B6M4M2"/>
<feature type="compositionally biased region" description="Acidic residues" evidence="1">
    <location>
        <begin position="110"/>
        <end position="124"/>
    </location>
</feature>
<feature type="region of interest" description="Disordered" evidence="1">
    <location>
        <begin position="502"/>
        <end position="539"/>
    </location>
</feature>
<feature type="compositionally biased region" description="Basic and acidic residues" evidence="1">
    <location>
        <begin position="166"/>
        <end position="189"/>
    </location>
</feature>
<dbReference type="EMBL" id="GEBQ01009124">
    <property type="protein sequence ID" value="JAT30853.1"/>
    <property type="molecule type" value="Transcribed_RNA"/>
</dbReference>
<evidence type="ECO:0000256" key="1">
    <source>
        <dbReference type="SAM" id="MobiDB-lite"/>
    </source>
</evidence>
<reference evidence="2" key="1">
    <citation type="submission" date="2015-11" db="EMBL/GenBank/DDBJ databases">
        <title>De novo transcriptome assembly of four potential Pierce s Disease insect vectors from Arizona vineyards.</title>
        <authorList>
            <person name="Tassone E.E."/>
        </authorList>
    </citation>
    <scope>NUCLEOTIDE SEQUENCE</scope>
</reference>
<feature type="compositionally biased region" description="Basic and acidic residues" evidence="1">
    <location>
        <begin position="526"/>
        <end position="539"/>
    </location>
</feature>
<feature type="compositionally biased region" description="Basic and acidic residues" evidence="1">
    <location>
        <begin position="210"/>
        <end position="223"/>
    </location>
</feature>
<proteinExistence type="predicted"/>
<feature type="compositionally biased region" description="Low complexity" evidence="1">
    <location>
        <begin position="192"/>
        <end position="207"/>
    </location>
</feature>
<accession>A0A1B6M4M2</accession>
<name>A0A1B6M4M2_9HEMI</name>
<feature type="compositionally biased region" description="Basic and acidic residues" evidence="1">
    <location>
        <begin position="125"/>
        <end position="158"/>
    </location>
</feature>
<organism evidence="2">
    <name type="scientific">Graphocephala atropunctata</name>
    <dbReference type="NCBI Taxonomy" id="36148"/>
    <lineage>
        <taxon>Eukaryota</taxon>
        <taxon>Metazoa</taxon>
        <taxon>Ecdysozoa</taxon>
        <taxon>Arthropoda</taxon>
        <taxon>Hexapoda</taxon>
        <taxon>Insecta</taxon>
        <taxon>Pterygota</taxon>
        <taxon>Neoptera</taxon>
        <taxon>Paraneoptera</taxon>
        <taxon>Hemiptera</taxon>
        <taxon>Auchenorrhyncha</taxon>
        <taxon>Membracoidea</taxon>
        <taxon>Cicadellidae</taxon>
        <taxon>Cicadellinae</taxon>
        <taxon>Cicadellini</taxon>
        <taxon>Graphocephala</taxon>
    </lineage>
</organism>
<feature type="region of interest" description="Disordered" evidence="1">
    <location>
        <begin position="1"/>
        <end position="20"/>
    </location>
</feature>
<feature type="region of interest" description="Disordered" evidence="1">
    <location>
        <begin position="102"/>
        <end position="246"/>
    </location>
</feature>
<sequence length="566" mass="64952">MSRVEREEAKPVATPRPVRGTELQTVGIHNKLQDEKEGDVYYEGYVDGKRYVVPDKNLEAMKDMINLSMRRRKSSRFKHQTSYEYGAYDRFNTSLKGLLEKFESVPLSEETTDESESDTDEEPSDGMKDDGTQQDADDTKERTSSLDSEKTESRKSNVTEKSPSLKSEKQRPSVRKSEESKRTSADSKMRPSLTSGKSKLSTKDGSSITEDGRKTSLSLKDEAGTPLLPLNDNGSGAGQEKDEEDPGEYRVRFLISGHFHAGETPMFIIQEYQAESGIFDDQNVDIKRIQSVGDVDVNIVGKFYNESIIEERNTKPKYLNIKPQKIKIDRKKSKIYYDYFEENIKIQNFVDILINGQFVTNRLTKEITPMLSFRIKKRNARDNMKTNSNVKETQINSVRFCEIPAKNRNPFVINGRENIVNMARIHDTCFVGMDNKRGLTDVNIVHQLKTSKKSPFHSNSPEVVMNKRNSTYLTAYMPVIPRSLQNSLLGYKLDTEDRSYNKESSLYSSKVARPSKRQVMNNDDMDTGRKQETPKKEDVKSRISTEEYVCRIKDYQPTKKKFFNLL</sequence>
<evidence type="ECO:0000313" key="2">
    <source>
        <dbReference type="EMBL" id="JAT30853.1"/>
    </source>
</evidence>
<gene>
    <name evidence="2" type="ORF">g.7787</name>
</gene>
<protein>
    <submittedName>
        <fullName evidence="2">Uncharacterized protein</fullName>
    </submittedName>
</protein>